<protein>
    <submittedName>
        <fullName evidence="1">Uncharacterized protein</fullName>
    </submittedName>
</protein>
<keyword evidence="2" id="KW-1185">Reference proteome</keyword>
<organism evidence="1 2">
    <name type="scientific">Cichorium intybus</name>
    <name type="common">Chicory</name>
    <dbReference type="NCBI Taxonomy" id="13427"/>
    <lineage>
        <taxon>Eukaryota</taxon>
        <taxon>Viridiplantae</taxon>
        <taxon>Streptophyta</taxon>
        <taxon>Embryophyta</taxon>
        <taxon>Tracheophyta</taxon>
        <taxon>Spermatophyta</taxon>
        <taxon>Magnoliopsida</taxon>
        <taxon>eudicotyledons</taxon>
        <taxon>Gunneridae</taxon>
        <taxon>Pentapetalae</taxon>
        <taxon>asterids</taxon>
        <taxon>campanulids</taxon>
        <taxon>Asterales</taxon>
        <taxon>Asteraceae</taxon>
        <taxon>Cichorioideae</taxon>
        <taxon>Cichorieae</taxon>
        <taxon>Cichoriinae</taxon>
        <taxon>Cichorium</taxon>
    </lineage>
</organism>
<evidence type="ECO:0000313" key="1">
    <source>
        <dbReference type="EMBL" id="KAI3724075.1"/>
    </source>
</evidence>
<sequence length="577" mass="64165">MQDVNLQLPLNCRFRSSSSSLKELDTSSSSSEADDDRKLSSTLSGSVSFPPIKVAKRVVLVRHGQSTWNAEGRIQGSSDFSILTQKGEAQAETSRQMLIDDSFDICFSSPLRRSKRTTEVIWGSRQEEILIDSDLREIDLYSFQGLLKHEGIEKYGPPFRQWQKDAPNFNIDGHYPRQLVTILTTMNTTGEYKIPVFKNYLLGTLGFAGGVVNVSPDDILLKKLLDMLAATNPNLKVFYTIDNPSKYWVGGEGYISKDMALKGLPAPSEDTLILVMGILKELRYTEQMSISLLHWTTKPWILQFPKGSKNNNKGLAVQVLHHRKWVCTAGFIRRSALFSGRFHPPEISWMEKFVRKGTKITAPVPISSPRTTGLGGFEAPSSKGDTIRSDESNLNVGVLHLVPSLEVFPLLADPKTYEPNTIDLAEPNELQYWFTVLSEHLPDLVDKAVASEGGTDDARRRGDAFARAFSAHLARENEASLAVLPDLLMELDSMSEETRLLTLIEGALAANIFDWGSRACVDDSDAFKERMGFGDTKPPRHKRALLFVDNAGADVVLGMLPLARELLHRGTEVSCSM</sequence>
<reference evidence="1 2" key="2">
    <citation type="journal article" date="2022" name="Mol. Ecol. Resour.">
        <title>The genomes of chicory, endive, great burdock and yacon provide insights into Asteraceae paleo-polyploidization history and plant inulin production.</title>
        <authorList>
            <person name="Fan W."/>
            <person name="Wang S."/>
            <person name="Wang H."/>
            <person name="Wang A."/>
            <person name="Jiang F."/>
            <person name="Liu H."/>
            <person name="Zhao H."/>
            <person name="Xu D."/>
            <person name="Zhang Y."/>
        </authorList>
    </citation>
    <scope>NUCLEOTIDE SEQUENCE [LARGE SCALE GENOMIC DNA]</scope>
    <source>
        <strain evidence="2">cv. Punajuju</strain>
        <tissue evidence="1">Leaves</tissue>
    </source>
</reference>
<accession>A0ACB9BQ28</accession>
<comment type="caution">
    <text evidence="1">The sequence shown here is derived from an EMBL/GenBank/DDBJ whole genome shotgun (WGS) entry which is preliminary data.</text>
</comment>
<name>A0ACB9BQ28_CICIN</name>
<dbReference type="Proteomes" id="UP001055811">
    <property type="component" value="Linkage Group LG06"/>
</dbReference>
<dbReference type="EMBL" id="CM042014">
    <property type="protein sequence ID" value="KAI3724075.1"/>
    <property type="molecule type" value="Genomic_DNA"/>
</dbReference>
<proteinExistence type="predicted"/>
<evidence type="ECO:0000313" key="2">
    <source>
        <dbReference type="Proteomes" id="UP001055811"/>
    </source>
</evidence>
<reference evidence="2" key="1">
    <citation type="journal article" date="2022" name="Mol. Ecol. Resour.">
        <title>The genomes of chicory, endive, great burdock and yacon provide insights into Asteraceae palaeo-polyploidization history and plant inulin production.</title>
        <authorList>
            <person name="Fan W."/>
            <person name="Wang S."/>
            <person name="Wang H."/>
            <person name="Wang A."/>
            <person name="Jiang F."/>
            <person name="Liu H."/>
            <person name="Zhao H."/>
            <person name="Xu D."/>
            <person name="Zhang Y."/>
        </authorList>
    </citation>
    <scope>NUCLEOTIDE SEQUENCE [LARGE SCALE GENOMIC DNA]</scope>
    <source>
        <strain evidence="2">cv. Punajuju</strain>
    </source>
</reference>
<gene>
    <name evidence="1" type="ORF">L2E82_35840</name>
</gene>